<keyword evidence="1" id="KW-0472">Membrane</keyword>
<sequence length="286" mass="33299">MILYSRLNIPDRSDIELVEAVYKELVRKHFVLTYQSTESILSEINAAYAILKIKKKKKIYDMFGDSILNYLINNDFLDLLSNLMRIFIVIVINILIFPIGCILYFKGLIVHSIYFVFIHTLSLLYISWKIRIWKHHSMIITLLSLLISTYSLYLSGFIDYKPILIPYLFIETTRLSKDKSKRAIKIFFINIICCCILFVNLPVWFKIFIPLIYSTLLISAFIIPVLVGLCVNLVLILYLGSVAMVGAGWNHWTVYIPLIFFMFILIFMVVLGLFPPIPKSRKMLPC</sequence>
<evidence type="ECO:0000313" key="3">
    <source>
        <dbReference type="EMBL" id="KAF7684140.1"/>
    </source>
</evidence>
<accession>A0ABQ7I165</accession>
<keyword evidence="1" id="KW-0812">Transmembrane</keyword>
<protein>
    <submittedName>
        <fullName evidence="3">Chaperone protein DnaJ 2</fullName>
    </submittedName>
</protein>
<feature type="domain" description="J" evidence="2">
    <location>
        <begin position="2"/>
        <end position="64"/>
    </location>
</feature>
<reference evidence="3 4" key="1">
    <citation type="submission" date="2019-01" db="EMBL/GenBank/DDBJ databases">
        <title>Genomes sequencing and comparative genomics of infectious freshwater microsporidia, Cucumispora dikerogammari and Thelohania contejeani.</title>
        <authorList>
            <person name="Cormier A."/>
            <person name="Giraud I."/>
            <person name="Wattier R."/>
            <person name="Teixeira M."/>
            <person name="Grandjean F."/>
            <person name="Rigaud T."/>
            <person name="Cordaux R."/>
        </authorList>
    </citation>
    <scope>NUCLEOTIDE SEQUENCE [LARGE SCALE GENOMIC DNA]</scope>
    <source>
        <strain evidence="3">T1</strain>
        <tissue evidence="3">Spores</tissue>
    </source>
</reference>
<feature type="transmembrane region" description="Helical" evidence="1">
    <location>
        <begin position="111"/>
        <end position="128"/>
    </location>
</feature>
<dbReference type="Gene3D" id="1.10.287.110">
    <property type="entry name" value="DnaJ domain"/>
    <property type="match status" value="1"/>
</dbReference>
<name>A0ABQ7I165_9MICR</name>
<evidence type="ECO:0000313" key="4">
    <source>
        <dbReference type="Proteomes" id="UP001516464"/>
    </source>
</evidence>
<feature type="transmembrane region" description="Helical" evidence="1">
    <location>
        <begin position="252"/>
        <end position="274"/>
    </location>
</feature>
<proteinExistence type="predicted"/>
<evidence type="ECO:0000259" key="2">
    <source>
        <dbReference type="PROSITE" id="PS50076"/>
    </source>
</evidence>
<feature type="transmembrane region" description="Helical" evidence="1">
    <location>
        <begin position="216"/>
        <end position="240"/>
    </location>
</feature>
<dbReference type="InterPro" id="IPR036869">
    <property type="entry name" value="J_dom_sf"/>
</dbReference>
<feature type="transmembrane region" description="Helical" evidence="1">
    <location>
        <begin position="86"/>
        <end position="105"/>
    </location>
</feature>
<gene>
    <name evidence="3" type="primary">dnaJ2_1</name>
    <name evidence="3" type="ORF">TCON_0662</name>
</gene>
<organism evidence="3 4">
    <name type="scientific">Astathelohania contejeani</name>
    <dbReference type="NCBI Taxonomy" id="164912"/>
    <lineage>
        <taxon>Eukaryota</taxon>
        <taxon>Fungi</taxon>
        <taxon>Fungi incertae sedis</taxon>
        <taxon>Microsporidia</taxon>
        <taxon>Astathelohaniidae</taxon>
        <taxon>Astathelohania</taxon>
    </lineage>
</organism>
<comment type="caution">
    <text evidence="3">The sequence shown here is derived from an EMBL/GenBank/DDBJ whole genome shotgun (WGS) entry which is preliminary data.</text>
</comment>
<keyword evidence="1" id="KW-1133">Transmembrane helix</keyword>
<dbReference type="PROSITE" id="PS50076">
    <property type="entry name" value="DNAJ_2"/>
    <property type="match status" value="1"/>
</dbReference>
<feature type="transmembrane region" description="Helical" evidence="1">
    <location>
        <begin position="140"/>
        <end position="158"/>
    </location>
</feature>
<evidence type="ECO:0000256" key="1">
    <source>
        <dbReference type="SAM" id="Phobius"/>
    </source>
</evidence>
<dbReference type="SUPFAM" id="SSF46565">
    <property type="entry name" value="Chaperone J-domain"/>
    <property type="match status" value="1"/>
</dbReference>
<feature type="transmembrane region" description="Helical" evidence="1">
    <location>
        <begin position="183"/>
        <end position="204"/>
    </location>
</feature>
<keyword evidence="4" id="KW-1185">Reference proteome</keyword>
<dbReference type="Proteomes" id="UP001516464">
    <property type="component" value="Unassembled WGS sequence"/>
</dbReference>
<dbReference type="EMBL" id="SBIQ01000027">
    <property type="protein sequence ID" value="KAF7684140.1"/>
    <property type="molecule type" value="Genomic_DNA"/>
</dbReference>
<dbReference type="InterPro" id="IPR001623">
    <property type="entry name" value="DnaJ_domain"/>
</dbReference>